<evidence type="ECO:0000256" key="1">
    <source>
        <dbReference type="ARBA" id="ARBA00004613"/>
    </source>
</evidence>
<dbReference type="GO" id="GO:0030154">
    <property type="term" value="P:cell differentiation"/>
    <property type="evidence" value="ECO:0007669"/>
    <property type="project" value="UniProtKB-KW"/>
</dbReference>
<evidence type="ECO:0000256" key="5">
    <source>
        <dbReference type="ARBA" id="ARBA00022687"/>
    </source>
</evidence>
<feature type="compositionally biased region" description="Basic residues" evidence="10">
    <location>
        <begin position="507"/>
        <end position="520"/>
    </location>
</feature>
<dbReference type="STRING" id="53468.A0A0R3UG42"/>
<keyword evidence="6 11" id="KW-0732">Signal</keyword>
<comment type="similarity">
    <text evidence="2">Belongs to the secreted frizzled-related protein (sFRP) family.</text>
</comment>
<evidence type="ECO:0008006" key="16">
    <source>
        <dbReference type="Google" id="ProtNLM"/>
    </source>
</evidence>
<dbReference type="Proteomes" id="UP000267029">
    <property type="component" value="Unassembled WGS sequence"/>
</dbReference>
<evidence type="ECO:0000256" key="10">
    <source>
        <dbReference type="SAM" id="MobiDB-lite"/>
    </source>
</evidence>
<organism evidence="14 15">
    <name type="scientific">Mesocestoides corti</name>
    <name type="common">Flatworm</name>
    <dbReference type="NCBI Taxonomy" id="53468"/>
    <lineage>
        <taxon>Eukaryota</taxon>
        <taxon>Metazoa</taxon>
        <taxon>Spiralia</taxon>
        <taxon>Lophotrochozoa</taxon>
        <taxon>Platyhelminthes</taxon>
        <taxon>Cestoda</taxon>
        <taxon>Eucestoda</taxon>
        <taxon>Cyclophyllidea</taxon>
        <taxon>Mesocestoididae</taxon>
        <taxon>Mesocestoides</taxon>
    </lineage>
</organism>
<evidence type="ECO:0000313" key="14">
    <source>
        <dbReference type="EMBL" id="VDD80148.1"/>
    </source>
</evidence>
<feature type="disulfide bond" evidence="9">
    <location>
        <begin position="103"/>
        <end position="149"/>
    </location>
</feature>
<dbReference type="OrthoDB" id="5985572at2759"/>
<feature type="domain" description="NTR" evidence="13">
    <location>
        <begin position="277"/>
        <end position="410"/>
    </location>
</feature>
<keyword evidence="7" id="KW-0221">Differentiation</keyword>
<evidence type="ECO:0000313" key="15">
    <source>
        <dbReference type="Proteomes" id="UP000267029"/>
    </source>
</evidence>
<sequence length="520" mass="58719">MMRRIAATSPQDRMPLLLTLLMVATAQANTPGRWDWHRSGVRNKAAVTSSPFGGSSLGRLTTADADMISNEPPQSPYFSDWNRLVSGYGSQRCYKIPREMKLCNNIGYDLMVLPNSLEHETMDEVITQSEVWMTLVKLGCHDELERFLCSLYAPVCIRGYHEKLIQPCRELCESVRAACLPTMTTFGLGWPDIVKCSKFPQSPQELCIPPNKPKSKGMLLTLIDKTIVLKPDLGYGESHEPSAPTGQPGSWHQRCVVMCIHRYPIVINFPYFAETRCSGCVDKPTYESAIGSFCIADVVIRAKVLDVKPASSPGSRNTTFRIRTNGRMGVFKLPKAVSSPANLDFQMTCDCPIVRAAVTRPKGPGRWLLMGKLHDNRRTLLIQHISQPSWQNTEIKRAIRDIIRRPESLCKVDLMQPSAIHQSVAIYGSPSKTMQYSRPRHRYPGKNDSNQSPEKRKRRRHLRRRQTQRRNHSKASPLDTKHPSVGPSNALHQSMNSIHVTTSTPHPYHRQQKGHSPHMQ</sequence>
<keyword evidence="5" id="KW-0879">Wnt signaling pathway</keyword>
<dbReference type="EMBL" id="UXSR01005238">
    <property type="protein sequence ID" value="VDD80148.1"/>
    <property type="molecule type" value="Genomic_DNA"/>
</dbReference>
<dbReference type="InterPro" id="IPR036790">
    <property type="entry name" value="Frizzled_dom_sf"/>
</dbReference>
<dbReference type="GO" id="GO:0005615">
    <property type="term" value="C:extracellular space"/>
    <property type="evidence" value="ECO:0007669"/>
    <property type="project" value="TreeGrafter"/>
</dbReference>
<dbReference type="PANTHER" id="PTHR11309">
    <property type="entry name" value="FRIZZLED"/>
    <property type="match status" value="1"/>
</dbReference>
<proteinExistence type="inferred from homology"/>
<feature type="domain" description="FZ" evidence="12">
    <location>
        <begin position="88"/>
        <end position="210"/>
    </location>
</feature>
<dbReference type="PANTHER" id="PTHR11309:SF148">
    <property type="entry name" value="SECRETED FRIZZLED-RELATED PROTEIN 1"/>
    <property type="match status" value="1"/>
</dbReference>
<protein>
    <recommendedName>
        <fullName evidence="16">FZ domain-containing protein</fullName>
    </recommendedName>
</protein>
<reference evidence="14 15" key="1">
    <citation type="submission" date="2018-10" db="EMBL/GenBank/DDBJ databases">
        <authorList>
            <consortium name="Pathogen Informatics"/>
        </authorList>
    </citation>
    <scope>NUCLEOTIDE SEQUENCE [LARGE SCALE GENOMIC DNA]</scope>
</reference>
<dbReference type="PROSITE" id="PS50038">
    <property type="entry name" value="FZ"/>
    <property type="match status" value="1"/>
</dbReference>
<dbReference type="SMART" id="SM00063">
    <property type="entry name" value="FRI"/>
    <property type="match status" value="1"/>
</dbReference>
<dbReference type="Gene3D" id="2.40.50.120">
    <property type="match status" value="1"/>
</dbReference>
<feature type="signal peptide" evidence="11">
    <location>
        <begin position="1"/>
        <end position="28"/>
    </location>
</feature>
<keyword evidence="8 9" id="KW-1015">Disulfide bond</keyword>
<feature type="region of interest" description="Disordered" evidence="10">
    <location>
        <begin position="430"/>
        <end position="520"/>
    </location>
</feature>
<evidence type="ECO:0000256" key="7">
    <source>
        <dbReference type="ARBA" id="ARBA00022782"/>
    </source>
</evidence>
<evidence type="ECO:0000256" key="11">
    <source>
        <dbReference type="SAM" id="SignalP"/>
    </source>
</evidence>
<evidence type="ECO:0000256" key="6">
    <source>
        <dbReference type="ARBA" id="ARBA00022729"/>
    </source>
</evidence>
<feature type="compositionally biased region" description="Polar residues" evidence="10">
    <location>
        <begin position="486"/>
        <end position="505"/>
    </location>
</feature>
<keyword evidence="4" id="KW-0964">Secreted</keyword>
<evidence type="ECO:0000256" key="4">
    <source>
        <dbReference type="ARBA" id="ARBA00022525"/>
    </source>
</evidence>
<evidence type="ECO:0000259" key="13">
    <source>
        <dbReference type="PROSITE" id="PS50189"/>
    </source>
</evidence>
<feature type="chain" id="PRO_5030017513" description="FZ domain-containing protein" evidence="11">
    <location>
        <begin position="29"/>
        <end position="520"/>
    </location>
</feature>
<dbReference type="SUPFAM" id="SSF50242">
    <property type="entry name" value="TIMP-like"/>
    <property type="match status" value="1"/>
</dbReference>
<dbReference type="InterPro" id="IPR015526">
    <property type="entry name" value="Frizzled/SFRP"/>
</dbReference>
<comment type="subcellular location">
    <subcellularLocation>
        <location evidence="1">Secreted</location>
    </subcellularLocation>
</comment>
<dbReference type="SUPFAM" id="SSF63501">
    <property type="entry name" value="Frizzled cysteine-rich domain"/>
    <property type="match status" value="1"/>
</dbReference>
<evidence type="ECO:0000256" key="2">
    <source>
        <dbReference type="ARBA" id="ARBA00010054"/>
    </source>
</evidence>
<evidence type="ECO:0000256" key="9">
    <source>
        <dbReference type="PROSITE-ProRule" id="PRU00090"/>
    </source>
</evidence>
<dbReference type="InterPro" id="IPR020067">
    <property type="entry name" value="Frizzled_dom"/>
</dbReference>
<dbReference type="GO" id="GO:0035567">
    <property type="term" value="P:non-canonical Wnt signaling pathway"/>
    <property type="evidence" value="ECO:0007669"/>
    <property type="project" value="TreeGrafter"/>
</dbReference>
<feature type="disulfide bond" evidence="9">
    <location>
        <begin position="172"/>
        <end position="196"/>
    </location>
</feature>
<dbReference type="GO" id="GO:0060070">
    <property type="term" value="P:canonical Wnt signaling pathway"/>
    <property type="evidence" value="ECO:0007669"/>
    <property type="project" value="TreeGrafter"/>
</dbReference>
<dbReference type="InterPro" id="IPR008993">
    <property type="entry name" value="TIMP-like_OB-fold"/>
</dbReference>
<keyword evidence="3" id="KW-0217">Developmental protein</keyword>
<dbReference type="Pfam" id="PF01392">
    <property type="entry name" value="Fz"/>
    <property type="match status" value="1"/>
</dbReference>
<comment type="caution">
    <text evidence="9">Lacks conserved residue(s) required for the propagation of feature annotation.</text>
</comment>
<keyword evidence="15" id="KW-1185">Reference proteome</keyword>
<dbReference type="FunFam" id="1.10.2000.10:FF:000001">
    <property type="entry name" value="secreted frizzled-related protein 2"/>
    <property type="match status" value="1"/>
</dbReference>
<dbReference type="GO" id="GO:0017147">
    <property type="term" value="F:Wnt-protein binding"/>
    <property type="evidence" value="ECO:0007669"/>
    <property type="project" value="TreeGrafter"/>
</dbReference>
<dbReference type="PROSITE" id="PS50189">
    <property type="entry name" value="NTR"/>
    <property type="match status" value="1"/>
</dbReference>
<dbReference type="InterPro" id="IPR001134">
    <property type="entry name" value="Netrin_domain"/>
</dbReference>
<evidence type="ECO:0000256" key="3">
    <source>
        <dbReference type="ARBA" id="ARBA00022473"/>
    </source>
</evidence>
<evidence type="ECO:0000259" key="12">
    <source>
        <dbReference type="PROSITE" id="PS50038"/>
    </source>
</evidence>
<dbReference type="Gene3D" id="1.10.2000.10">
    <property type="entry name" value="Frizzled cysteine-rich domain"/>
    <property type="match status" value="1"/>
</dbReference>
<name>A0A0R3UG42_MESCO</name>
<gene>
    <name evidence="14" type="ORF">MCOS_LOCUS6151</name>
</gene>
<dbReference type="AlphaFoldDB" id="A0A0R3UG42"/>
<accession>A0A0R3UG42</accession>
<feature type="compositionally biased region" description="Basic residues" evidence="10">
    <location>
        <begin position="455"/>
        <end position="473"/>
    </location>
</feature>
<evidence type="ECO:0000256" key="8">
    <source>
        <dbReference type="ARBA" id="ARBA00023157"/>
    </source>
</evidence>